<dbReference type="EMBL" id="VIWT01000007">
    <property type="protein sequence ID" value="TWF71836.1"/>
    <property type="molecule type" value="Genomic_DNA"/>
</dbReference>
<dbReference type="InterPro" id="IPR011990">
    <property type="entry name" value="TPR-like_helical_dom_sf"/>
</dbReference>
<keyword evidence="5" id="KW-0804">Transcription</keyword>
<dbReference type="Pfam" id="PF03704">
    <property type="entry name" value="BTAD"/>
    <property type="match status" value="1"/>
</dbReference>
<evidence type="ECO:0000256" key="1">
    <source>
        <dbReference type="ARBA" id="ARBA00005820"/>
    </source>
</evidence>
<dbReference type="SMART" id="SM01043">
    <property type="entry name" value="BTAD"/>
    <property type="match status" value="1"/>
</dbReference>
<dbReference type="GO" id="GO:0000160">
    <property type="term" value="P:phosphorelay signal transduction system"/>
    <property type="evidence" value="ECO:0007669"/>
    <property type="project" value="UniProtKB-KW"/>
</dbReference>
<evidence type="ECO:0000313" key="9">
    <source>
        <dbReference type="Proteomes" id="UP000317940"/>
    </source>
</evidence>
<dbReference type="GO" id="GO:0003677">
    <property type="term" value="F:DNA binding"/>
    <property type="evidence" value="ECO:0007669"/>
    <property type="project" value="UniProtKB-UniRule"/>
</dbReference>
<dbReference type="InterPro" id="IPR005158">
    <property type="entry name" value="BTAD"/>
</dbReference>
<feature type="domain" description="OmpR/PhoB-type" evidence="7">
    <location>
        <begin position="1"/>
        <end position="92"/>
    </location>
</feature>
<evidence type="ECO:0000313" key="8">
    <source>
        <dbReference type="EMBL" id="TWF71836.1"/>
    </source>
</evidence>
<dbReference type="PANTHER" id="PTHR35807">
    <property type="entry name" value="TRANSCRIPTIONAL REGULATOR REDD-RELATED"/>
    <property type="match status" value="1"/>
</dbReference>
<dbReference type="InterPro" id="IPR036388">
    <property type="entry name" value="WH-like_DNA-bd_sf"/>
</dbReference>
<comment type="similarity">
    <text evidence="1">Belongs to the AfsR/DnrI/RedD regulatory family.</text>
</comment>
<dbReference type="PRINTS" id="PR00364">
    <property type="entry name" value="DISEASERSIST"/>
</dbReference>
<name>A0A561SAD2_9ACTN</name>
<dbReference type="Pfam" id="PF00486">
    <property type="entry name" value="Trans_reg_C"/>
    <property type="match status" value="1"/>
</dbReference>
<dbReference type="Gene3D" id="1.25.40.10">
    <property type="entry name" value="Tetratricopeptide repeat domain"/>
    <property type="match status" value="1"/>
</dbReference>
<dbReference type="InterPro" id="IPR027417">
    <property type="entry name" value="P-loop_NTPase"/>
</dbReference>
<dbReference type="PROSITE" id="PS51755">
    <property type="entry name" value="OMPR_PHOB"/>
    <property type="match status" value="1"/>
</dbReference>
<keyword evidence="9" id="KW-1185">Reference proteome</keyword>
<dbReference type="SUPFAM" id="SSF52540">
    <property type="entry name" value="P-loop containing nucleoside triphosphate hydrolases"/>
    <property type="match status" value="1"/>
</dbReference>
<dbReference type="GO" id="GO:0006355">
    <property type="term" value="P:regulation of DNA-templated transcription"/>
    <property type="evidence" value="ECO:0007669"/>
    <property type="project" value="InterPro"/>
</dbReference>
<dbReference type="Gene3D" id="1.10.10.10">
    <property type="entry name" value="Winged helix-like DNA-binding domain superfamily/Winged helix DNA-binding domain"/>
    <property type="match status" value="1"/>
</dbReference>
<evidence type="ECO:0000256" key="5">
    <source>
        <dbReference type="ARBA" id="ARBA00023163"/>
    </source>
</evidence>
<evidence type="ECO:0000259" key="7">
    <source>
        <dbReference type="PROSITE" id="PS51755"/>
    </source>
</evidence>
<evidence type="ECO:0000256" key="4">
    <source>
        <dbReference type="ARBA" id="ARBA00023125"/>
    </source>
</evidence>
<dbReference type="PANTHER" id="PTHR35807:SF1">
    <property type="entry name" value="TRANSCRIPTIONAL REGULATOR REDD"/>
    <property type="match status" value="1"/>
</dbReference>
<dbReference type="InterPro" id="IPR001867">
    <property type="entry name" value="OmpR/PhoB-type_DNA-bd"/>
</dbReference>
<dbReference type="AlphaFoldDB" id="A0A561SAD2"/>
<dbReference type="GO" id="GO:0043531">
    <property type="term" value="F:ADP binding"/>
    <property type="evidence" value="ECO:0007669"/>
    <property type="project" value="InterPro"/>
</dbReference>
<sequence length="653" mass="69742">MRFSVLGPIDVRGAGGGVVAVRGLRRRTLLAVLLAHANSVVSTDQLAGYLWDGKQPASVVSSLYNQVTRLRQSLGDGGPLLEAVAPGYRLRVDAGTLDLHLFEGHSADARRAAAREDWTDAREQYHAALDLWRGRPFDDVPALADHPRVHQLNEARFQALQGRVEADLSLGHHRDVLGELRALVAEQPLREPFQAQLMLALYRDGRQADALDAYRALRRTLADELAVEPSAASQALHARILRADPALLLSGPAARPARAAVTASPATVADPVPRQLPFDTRVFTGRSRELEELLALSASASAGSDAGMVVISAIDGMAGVGKSALAVRAAHRVSERFPDGQLFVDLRGGTTGLEPVTADAALAFLLRSLGVAPESIPEDTAERAALYRSRLAGTRTLIVLDNAAGTAQVRPLLPGTPGCLVLITSRTVLAGLDDAHLLSLDVLPGDEALALLHRVAGPDRTPAGHPAASQLVALCGGLPLAVRIVGARLRHHRALRIEDLLAQIHDSADRLSQLQDGERNLRSLFDASYAVLYGDERRMFELVGLAPGPDLDAHAAADMFGTSMRHAERLLESLLDRSLLLQSVPGRYRMHDLLRAYARGLAQAAPVAEAGGAVAGAMQRLLDCYLHTAHGANQRVDQRADQADAHSAALARP</sequence>
<keyword evidence="2" id="KW-0902">Two-component regulatory system</keyword>
<proteinExistence type="inferred from homology"/>
<evidence type="ECO:0000256" key="3">
    <source>
        <dbReference type="ARBA" id="ARBA00023015"/>
    </source>
</evidence>
<gene>
    <name evidence="8" type="ORF">FHX73_1733</name>
</gene>
<dbReference type="Proteomes" id="UP000317940">
    <property type="component" value="Unassembled WGS sequence"/>
</dbReference>
<dbReference type="CDD" id="cd15831">
    <property type="entry name" value="BTAD"/>
    <property type="match status" value="1"/>
</dbReference>
<dbReference type="SUPFAM" id="SSF48452">
    <property type="entry name" value="TPR-like"/>
    <property type="match status" value="1"/>
</dbReference>
<dbReference type="Gene3D" id="1.10.8.430">
    <property type="entry name" value="Helical domain of apoptotic protease-activating factors"/>
    <property type="match status" value="1"/>
</dbReference>
<accession>A0A561SAD2</accession>
<dbReference type="InterPro" id="IPR051677">
    <property type="entry name" value="AfsR-DnrI-RedD_regulator"/>
</dbReference>
<keyword evidence="3" id="KW-0805">Transcription regulation</keyword>
<dbReference type="SMART" id="SM00862">
    <property type="entry name" value="Trans_reg_C"/>
    <property type="match status" value="1"/>
</dbReference>
<organism evidence="8 9">
    <name type="scientific">Kitasatospora viridis</name>
    <dbReference type="NCBI Taxonomy" id="281105"/>
    <lineage>
        <taxon>Bacteria</taxon>
        <taxon>Bacillati</taxon>
        <taxon>Actinomycetota</taxon>
        <taxon>Actinomycetes</taxon>
        <taxon>Kitasatosporales</taxon>
        <taxon>Streptomycetaceae</taxon>
        <taxon>Kitasatospora</taxon>
    </lineage>
</organism>
<protein>
    <submittedName>
        <fullName evidence="8">DNA-binding SARP family transcriptional activator</fullName>
    </submittedName>
</protein>
<feature type="DNA-binding region" description="OmpR/PhoB-type" evidence="6">
    <location>
        <begin position="1"/>
        <end position="92"/>
    </location>
</feature>
<dbReference type="InterPro" id="IPR016032">
    <property type="entry name" value="Sig_transdc_resp-reg_C-effctor"/>
</dbReference>
<dbReference type="SUPFAM" id="SSF46894">
    <property type="entry name" value="C-terminal effector domain of the bipartite response regulators"/>
    <property type="match status" value="1"/>
</dbReference>
<comment type="caution">
    <text evidence="8">The sequence shown here is derived from an EMBL/GenBank/DDBJ whole genome shotgun (WGS) entry which is preliminary data.</text>
</comment>
<dbReference type="Gene3D" id="3.40.50.300">
    <property type="entry name" value="P-loop containing nucleotide triphosphate hydrolases"/>
    <property type="match status" value="1"/>
</dbReference>
<evidence type="ECO:0000256" key="2">
    <source>
        <dbReference type="ARBA" id="ARBA00023012"/>
    </source>
</evidence>
<evidence type="ECO:0000256" key="6">
    <source>
        <dbReference type="PROSITE-ProRule" id="PRU01091"/>
    </source>
</evidence>
<keyword evidence="4 6" id="KW-0238">DNA-binding</keyword>
<reference evidence="8 9" key="1">
    <citation type="submission" date="2019-06" db="EMBL/GenBank/DDBJ databases">
        <title>Sequencing the genomes of 1000 actinobacteria strains.</title>
        <authorList>
            <person name="Klenk H.-P."/>
        </authorList>
    </citation>
    <scope>NUCLEOTIDE SEQUENCE [LARGE SCALE GENOMIC DNA]</scope>
    <source>
        <strain evidence="8 9">DSM 44826</strain>
    </source>
</reference>
<dbReference type="InterPro" id="IPR042197">
    <property type="entry name" value="Apaf_helical"/>
</dbReference>